<keyword evidence="1" id="KW-0472">Membrane</keyword>
<organism evidence="2 3">
    <name type="scientific">Blattamonas nauphoetae</name>
    <dbReference type="NCBI Taxonomy" id="2049346"/>
    <lineage>
        <taxon>Eukaryota</taxon>
        <taxon>Metamonada</taxon>
        <taxon>Preaxostyla</taxon>
        <taxon>Oxymonadida</taxon>
        <taxon>Blattamonas</taxon>
    </lineage>
</organism>
<name>A0ABQ9YJ72_9EUKA</name>
<comment type="caution">
    <text evidence="2">The sequence shown here is derived from an EMBL/GenBank/DDBJ whole genome shotgun (WGS) entry which is preliminary data.</text>
</comment>
<accession>A0ABQ9YJ72</accession>
<evidence type="ECO:0000256" key="1">
    <source>
        <dbReference type="SAM" id="Phobius"/>
    </source>
</evidence>
<keyword evidence="1" id="KW-1133">Transmembrane helix</keyword>
<protein>
    <submittedName>
        <fullName evidence="2">Uncharacterized protein</fullName>
    </submittedName>
</protein>
<dbReference type="InterPro" id="IPR011050">
    <property type="entry name" value="Pectin_lyase_fold/virulence"/>
</dbReference>
<gene>
    <name evidence="2" type="ORF">BLNAU_1381</name>
</gene>
<feature type="transmembrane region" description="Helical" evidence="1">
    <location>
        <begin position="651"/>
        <end position="678"/>
    </location>
</feature>
<dbReference type="SUPFAM" id="SSF51126">
    <property type="entry name" value="Pectin lyase-like"/>
    <property type="match status" value="1"/>
</dbReference>
<evidence type="ECO:0000313" key="2">
    <source>
        <dbReference type="EMBL" id="KAK2963812.1"/>
    </source>
</evidence>
<reference evidence="2 3" key="1">
    <citation type="journal article" date="2022" name="bioRxiv">
        <title>Genomics of Preaxostyla Flagellates Illuminates Evolutionary Transitions and the Path Towards Mitochondrial Loss.</title>
        <authorList>
            <person name="Novak L.V.F."/>
            <person name="Treitli S.C."/>
            <person name="Pyrih J."/>
            <person name="Halakuc P."/>
            <person name="Pipaliya S.V."/>
            <person name="Vacek V."/>
            <person name="Brzon O."/>
            <person name="Soukal P."/>
            <person name="Eme L."/>
            <person name="Dacks J.B."/>
            <person name="Karnkowska A."/>
            <person name="Elias M."/>
            <person name="Hampl V."/>
        </authorList>
    </citation>
    <scope>NUCLEOTIDE SEQUENCE [LARGE SCALE GENOMIC DNA]</scope>
    <source>
        <strain evidence="2">NAU3</strain>
        <tissue evidence="2">Gut</tissue>
    </source>
</reference>
<proteinExistence type="predicted"/>
<dbReference type="EMBL" id="JARBJD010000005">
    <property type="protein sequence ID" value="KAK2963812.1"/>
    <property type="molecule type" value="Genomic_DNA"/>
</dbReference>
<sequence length="759" mass="81503">MLDKSLVLGTGPLFSFEFSPNLDTRSTHPTSCMFDTLLISSDLANMSSPGNPSDEMAGRCANRQELIGCSVSHCTNHQHGTAMMDLALCGDCYCLNSSFASCVRSRNAILNQTGKAFTQGDRFSAQADTTGHFTRCTFSDMTVQGYENEGGSAILFRVVKSSLNVTLCAFHNCTSTASGNDGGAVAYYSNSPANPPFTLSQSVFTHCATTFANERSSGGSVLADTNSICHTTITDCVFENSVAAGSAGAVYTGHVHLTLANTLFRKCSCGFFGGALRMADTNDVNVSHCAFRECSSGLSYSEAKDVSYDYRMDGKIGPSYFEFCDSTSGEPNVYSEKKGNSSSSWVPQVSRKTAIRQVRISSTENAMKMKITANDALLGSMSVLLDGANVARLVHVRFGQSSTASTTGEVEVVTGSSSFLPSYVSFRVRSVGLVGWDFTPSIFSVEATLTDNMDCVIELFGTNLPPFSSLGLHFFDSNGNLNAYRAAQSLRMTLSTNSSHNHTFHFGKTYTIGEIVTKGTVLASPHALSFTVPMPRAVLSSISTTDQNGFVSVQLFGEHLHSPSYAVTFSTVDDQHPPHRRTFTFSSVSPTALDSLSILLSEEEDDCLLPDRTYTVSDAVSSNQNQSIHISVLQFQTPVDLFGPRDPKAVMLAWLVPVIVVSSLGLIGLVVGLVYCGLTGRCPCSRPSCHRSSCSRSSGSGKAKSVTVCCAPNDVRCCTDCCFCTFIVPKIHSETSKSAYPKPAHEVKTVYVKNPYSKD</sequence>
<evidence type="ECO:0000313" key="3">
    <source>
        <dbReference type="Proteomes" id="UP001281761"/>
    </source>
</evidence>
<keyword evidence="1" id="KW-0812">Transmembrane</keyword>
<keyword evidence="3" id="KW-1185">Reference proteome</keyword>
<dbReference type="Proteomes" id="UP001281761">
    <property type="component" value="Unassembled WGS sequence"/>
</dbReference>